<sequence>MSLVSGTLAALRRRPFLAFLVFAGFFGAAMAGIYLKKPAYESVGKLLVNFEGRGVSLSRADVQYNSTQLQAVEAVTSQSEILRSHDLVVAVVDKLGMDAFRDPEPSSALMQAIAGTIRTVSEAINGVLVSARLVEPVDPREALIEAVEKSLQVYPVRQTQVISVAFRWRNPRVPPLVLDALIELFQAKVGELNGLSDGYDLFVEQSKRARDELDKAERDMSALGQRYKIVDLKREKTFLLDRIEKLGPVADIAAANGADTALDGTGAGQGDSTIVGGQISALQAQLNTMRVDRARLLVSVTPDSREVRELDRQIATVEAALARESRIVRETLAAYRERLRTLQGVESDFNRAGRNLEIASEAYQTYRKASEDRRVMKAQEVKIRIQVIDPPTRPVLPTGPSRLILALAALVAALALIPAFGLLLWWLEERRMAARFPGLHETGGRPLRPQLAAEGGSGRLR</sequence>
<name>A0ABQ4SUM0_9HYPH</name>
<accession>A0ABQ4SUM0</accession>
<keyword evidence="1" id="KW-0175">Coiled coil</keyword>
<feature type="coiled-coil region" evidence="1">
    <location>
        <begin position="199"/>
        <end position="226"/>
    </location>
</feature>
<dbReference type="InterPro" id="IPR050445">
    <property type="entry name" value="Bact_polysacc_biosynth/exp"/>
</dbReference>
<comment type="caution">
    <text evidence="3">The sequence shown here is derived from an EMBL/GenBank/DDBJ whole genome shotgun (WGS) entry which is preliminary data.</text>
</comment>
<reference evidence="3" key="2">
    <citation type="submission" date="2021-08" db="EMBL/GenBank/DDBJ databases">
        <authorList>
            <person name="Tani A."/>
            <person name="Ola A."/>
            <person name="Ogura Y."/>
            <person name="Katsura K."/>
            <person name="Hayashi T."/>
        </authorList>
    </citation>
    <scope>NUCLEOTIDE SEQUENCE</scope>
    <source>
        <strain evidence="3">LMG 23639</strain>
    </source>
</reference>
<dbReference type="PANTHER" id="PTHR32309">
    <property type="entry name" value="TYROSINE-PROTEIN KINASE"/>
    <property type="match status" value="1"/>
</dbReference>
<dbReference type="RefSeq" id="WP_238274155.1">
    <property type="nucleotide sequence ID" value="NZ_BPQR01000011.1"/>
</dbReference>
<organism evidence="3 4">
    <name type="scientific">Methylobacterium jeotgali</name>
    <dbReference type="NCBI Taxonomy" id="381630"/>
    <lineage>
        <taxon>Bacteria</taxon>
        <taxon>Pseudomonadati</taxon>
        <taxon>Pseudomonadota</taxon>
        <taxon>Alphaproteobacteria</taxon>
        <taxon>Hyphomicrobiales</taxon>
        <taxon>Methylobacteriaceae</taxon>
        <taxon>Methylobacterium</taxon>
    </lineage>
</organism>
<evidence type="ECO:0000256" key="2">
    <source>
        <dbReference type="SAM" id="Phobius"/>
    </source>
</evidence>
<protein>
    <recommendedName>
        <fullName evidence="5">Lipopolysaccharide biosynthesis protein</fullName>
    </recommendedName>
</protein>
<proteinExistence type="predicted"/>
<keyword evidence="2" id="KW-1133">Transmembrane helix</keyword>
<reference evidence="3" key="1">
    <citation type="journal article" date="2021" name="Front. Microbiol.">
        <title>Comprehensive Comparative Genomics and Phenotyping of Methylobacterium Species.</title>
        <authorList>
            <person name="Alessa O."/>
            <person name="Ogura Y."/>
            <person name="Fujitani Y."/>
            <person name="Takami H."/>
            <person name="Hayashi T."/>
            <person name="Sahin N."/>
            <person name="Tani A."/>
        </authorList>
    </citation>
    <scope>NUCLEOTIDE SEQUENCE</scope>
    <source>
        <strain evidence="3">LMG 23639</strain>
    </source>
</reference>
<evidence type="ECO:0000313" key="3">
    <source>
        <dbReference type="EMBL" id="GJE05469.1"/>
    </source>
</evidence>
<dbReference type="PANTHER" id="PTHR32309:SF13">
    <property type="entry name" value="FERRIC ENTEROBACTIN TRANSPORT PROTEIN FEPE"/>
    <property type="match status" value="1"/>
</dbReference>
<keyword evidence="2" id="KW-0812">Transmembrane</keyword>
<evidence type="ECO:0000313" key="4">
    <source>
        <dbReference type="Proteomes" id="UP001055102"/>
    </source>
</evidence>
<keyword evidence="2" id="KW-0472">Membrane</keyword>
<gene>
    <name evidence="3" type="ORF">AOPFMNJM_0769</name>
</gene>
<evidence type="ECO:0000256" key="1">
    <source>
        <dbReference type="SAM" id="Coils"/>
    </source>
</evidence>
<keyword evidence="4" id="KW-1185">Reference proteome</keyword>
<dbReference type="Proteomes" id="UP001055102">
    <property type="component" value="Unassembled WGS sequence"/>
</dbReference>
<evidence type="ECO:0008006" key="5">
    <source>
        <dbReference type="Google" id="ProtNLM"/>
    </source>
</evidence>
<dbReference type="EMBL" id="BPQR01000011">
    <property type="protein sequence ID" value="GJE05469.1"/>
    <property type="molecule type" value="Genomic_DNA"/>
</dbReference>
<feature type="transmembrane region" description="Helical" evidence="2">
    <location>
        <begin position="403"/>
        <end position="427"/>
    </location>
</feature>